<dbReference type="GeneID" id="75109406"/>
<organism evidence="1 2">
    <name type="scientific">Laribacter hongkongensis</name>
    <dbReference type="NCBI Taxonomy" id="168471"/>
    <lineage>
        <taxon>Bacteria</taxon>
        <taxon>Pseudomonadati</taxon>
        <taxon>Pseudomonadota</taxon>
        <taxon>Betaproteobacteria</taxon>
        <taxon>Neisseriales</taxon>
        <taxon>Aquaspirillaceae</taxon>
        <taxon>Laribacter</taxon>
    </lineage>
</organism>
<name>A0A248LFI7_9NEIS</name>
<dbReference type="EMBL" id="CP022115">
    <property type="protein sequence ID" value="ASJ23225.1"/>
    <property type="molecule type" value="Genomic_DNA"/>
</dbReference>
<dbReference type="InterPro" id="IPR014993">
    <property type="entry name" value="DUF1841"/>
</dbReference>
<dbReference type="OrthoDB" id="9789432at2"/>
<evidence type="ECO:0000313" key="2">
    <source>
        <dbReference type="Proteomes" id="UP000197424"/>
    </source>
</evidence>
<dbReference type="RefSeq" id="WP_012695910.1">
    <property type="nucleotide sequence ID" value="NZ_CP022115.1"/>
</dbReference>
<evidence type="ECO:0000313" key="1">
    <source>
        <dbReference type="EMBL" id="ASJ23225.1"/>
    </source>
</evidence>
<dbReference type="Pfam" id="PF08897">
    <property type="entry name" value="DUF1841"/>
    <property type="match status" value="1"/>
</dbReference>
<dbReference type="OMA" id="TNPFLHM"/>
<proteinExistence type="predicted"/>
<protein>
    <submittedName>
        <fullName evidence="1">DUF1841 domain containing protein</fullName>
    </submittedName>
</protein>
<reference evidence="2" key="1">
    <citation type="submission" date="2017-06" db="EMBL/GenBank/DDBJ databases">
        <title>Whole genome sequence of Laribacter hongkongensis LHGZ1.</title>
        <authorList>
            <person name="Chen D."/>
            <person name="Wu H."/>
            <person name="Chen J."/>
        </authorList>
    </citation>
    <scope>NUCLEOTIDE SEQUENCE [LARGE SCALE GENOMIC DNA]</scope>
    <source>
        <strain evidence="2">LHGZ1</strain>
    </source>
</reference>
<dbReference type="Proteomes" id="UP000197424">
    <property type="component" value="Chromosome"/>
</dbReference>
<sequence length="156" mass="18392">MFQPSRDDARRFLFDTWKKQQSGQPLTDLERLAAAIMLDHPEYHEHLRQPERYLEQDWHPEQGQTNPFLHLMMHLSIDEQCSIDQPPGVRALLAALAERHGSRHTAQHEAMDGMAEMLWRAQREGRFPDPNVYLNILRDKLGEAEQFNLQRLDEIQ</sequence>
<gene>
    <name evidence="1" type="ORF">LHGZ1_0394</name>
</gene>
<dbReference type="AlphaFoldDB" id="A0A248LFI7"/>
<accession>A0A248LFI7</accession>